<dbReference type="AlphaFoldDB" id="A0A7I7JNE3"/>
<protein>
    <submittedName>
        <fullName evidence="1">Uncharacterized protein</fullName>
    </submittedName>
</protein>
<evidence type="ECO:0000313" key="1">
    <source>
        <dbReference type="EMBL" id="BBX13407.1"/>
    </source>
</evidence>
<accession>A0A7I7JNE3</accession>
<gene>
    <name evidence="1" type="ORF">MNVM_24880</name>
</gene>
<reference evidence="1 2" key="1">
    <citation type="journal article" date="2019" name="Emerg. Microbes Infect.">
        <title>Comprehensive subspecies identification of 175 nontuberculous mycobacteria species based on 7547 genomic profiles.</title>
        <authorList>
            <person name="Matsumoto Y."/>
            <person name="Kinjo T."/>
            <person name="Motooka D."/>
            <person name="Nabeya D."/>
            <person name="Jung N."/>
            <person name="Uechi K."/>
            <person name="Horii T."/>
            <person name="Iida T."/>
            <person name="Fujita J."/>
            <person name="Nakamura S."/>
        </authorList>
    </citation>
    <scope>NUCLEOTIDE SEQUENCE [LARGE SCALE GENOMIC DNA]</scope>
    <source>
        <strain evidence="1 2">JCM 6391</strain>
    </source>
</reference>
<dbReference type="RefSeq" id="WP_013830517.1">
    <property type="nucleotide sequence ID" value="NZ_AP022562.1"/>
</dbReference>
<proteinExistence type="predicted"/>
<dbReference type="EMBL" id="AP022562">
    <property type="protein sequence ID" value="BBX13407.1"/>
    <property type="molecule type" value="Genomic_DNA"/>
</dbReference>
<keyword evidence="2" id="KW-1185">Reference proteome</keyword>
<name>A0A7I7JNE3_9MYCO</name>
<sequence>MSNILGIETTQFTVTSVDAASGLTDAQLADPPTLGTVYSVTDLGWFTNVYEAIPNADGTSAVASA</sequence>
<dbReference type="Proteomes" id="UP000466997">
    <property type="component" value="Chromosome"/>
</dbReference>
<evidence type="ECO:0000313" key="2">
    <source>
        <dbReference type="Proteomes" id="UP000466997"/>
    </source>
</evidence>
<organism evidence="1 2">
    <name type="scientific">Mycobacterium novum</name>
    <dbReference type="NCBI Taxonomy" id="2492438"/>
    <lineage>
        <taxon>Bacteria</taxon>
        <taxon>Bacillati</taxon>
        <taxon>Actinomycetota</taxon>
        <taxon>Actinomycetes</taxon>
        <taxon>Mycobacteriales</taxon>
        <taxon>Mycobacteriaceae</taxon>
        <taxon>Mycobacterium</taxon>
    </lineage>
</organism>
<dbReference type="KEGG" id="mnm:MNVM_24880"/>